<dbReference type="Pfam" id="PF00320">
    <property type="entry name" value="GATA"/>
    <property type="match status" value="1"/>
</dbReference>
<evidence type="ECO:0000256" key="3">
    <source>
        <dbReference type="ARBA" id="ARBA00022833"/>
    </source>
</evidence>
<feature type="domain" description="GATA-type" evidence="10">
    <location>
        <begin position="95"/>
        <end position="128"/>
    </location>
</feature>
<evidence type="ECO:0000256" key="8">
    <source>
        <dbReference type="PROSITE-ProRule" id="PRU00094"/>
    </source>
</evidence>
<dbReference type="AlphaFoldDB" id="A0AAW1NYA7"/>
<evidence type="ECO:0000313" key="11">
    <source>
        <dbReference type="EMBL" id="KAK9800346.1"/>
    </source>
</evidence>
<dbReference type="Gene3D" id="3.30.50.10">
    <property type="entry name" value="Erythroid Transcription Factor GATA-1, subunit A"/>
    <property type="match status" value="1"/>
</dbReference>
<dbReference type="Proteomes" id="UP001465755">
    <property type="component" value="Unassembled WGS sequence"/>
</dbReference>
<dbReference type="GO" id="GO:0043565">
    <property type="term" value="F:sequence-specific DNA binding"/>
    <property type="evidence" value="ECO:0007669"/>
    <property type="project" value="InterPro"/>
</dbReference>
<feature type="region of interest" description="Disordered" evidence="9">
    <location>
        <begin position="137"/>
        <end position="164"/>
    </location>
</feature>
<dbReference type="InterPro" id="IPR013088">
    <property type="entry name" value="Znf_NHR/GATA"/>
</dbReference>
<evidence type="ECO:0000256" key="9">
    <source>
        <dbReference type="SAM" id="MobiDB-lite"/>
    </source>
</evidence>
<feature type="region of interest" description="Disordered" evidence="9">
    <location>
        <begin position="248"/>
        <end position="275"/>
    </location>
</feature>
<dbReference type="EMBL" id="JALJOQ010000082">
    <property type="protein sequence ID" value="KAK9800346.1"/>
    <property type="molecule type" value="Genomic_DNA"/>
</dbReference>
<evidence type="ECO:0000313" key="12">
    <source>
        <dbReference type="Proteomes" id="UP001465755"/>
    </source>
</evidence>
<evidence type="ECO:0000256" key="5">
    <source>
        <dbReference type="ARBA" id="ARBA00023163"/>
    </source>
</evidence>
<dbReference type="GO" id="GO:0008270">
    <property type="term" value="F:zinc ion binding"/>
    <property type="evidence" value="ECO:0007669"/>
    <property type="project" value="UniProtKB-KW"/>
</dbReference>
<gene>
    <name evidence="11" type="ORF">WJX73_007133</name>
</gene>
<dbReference type="CDD" id="cd00202">
    <property type="entry name" value="ZnF_GATA"/>
    <property type="match status" value="1"/>
</dbReference>
<comment type="caution">
    <text evidence="11">The sequence shown here is derived from an EMBL/GenBank/DDBJ whole genome shotgun (WGS) entry which is preliminary data.</text>
</comment>
<dbReference type="PROSITE" id="PS00344">
    <property type="entry name" value="GATA_ZN_FINGER_1"/>
    <property type="match status" value="1"/>
</dbReference>
<accession>A0AAW1NYA7</accession>
<evidence type="ECO:0000256" key="1">
    <source>
        <dbReference type="ARBA" id="ARBA00022723"/>
    </source>
</evidence>
<sequence length="394" mass="42301">MPDRRLWDSVLSMAKIVGALACVKSPYHQEECASNADPSLLETRSALGSDGLPTVTFERARTVTAALARTHMQGLLVPPMLPAGGHSFLFQYPVQEAKKACAQCGTTSTPQWREGPDGPKTLCNACGVKRCRQVRVAQEGKASKTSKAGSKNSKKASAAKVKPDWEPAKRMRINDDLVDNSYRPSRPRTPELETPTCSSNLGRPMRKAAARAASRTAEYAAHGEWHDESVSRARNECQLMTAIPEPPVAESADSIGRSSATAEELTFHPSPAPSAAEAVSPLTAIDHDSTAAINLMAMSLRSPQDYSKQVRSANASNGHQSFLEGATLDELQCHAEALLEQEGLPDGKRAQLQELLAALEEKDQQAVHADIAVCAVAKVLAAKQLGSASHWKHV</sequence>
<dbReference type="PANTHER" id="PTHR47172">
    <property type="entry name" value="OS01G0976800 PROTEIN"/>
    <property type="match status" value="1"/>
</dbReference>
<name>A0AAW1NYA7_9CHLO</name>
<comment type="similarity">
    <text evidence="6">Belongs to the type IV zinc-finger family. Class B subfamily.</text>
</comment>
<keyword evidence="3" id="KW-0862">Zinc</keyword>
<evidence type="ECO:0000256" key="2">
    <source>
        <dbReference type="ARBA" id="ARBA00022771"/>
    </source>
</evidence>
<protein>
    <recommendedName>
        <fullName evidence="10">GATA-type domain-containing protein</fullName>
    </recommendedName>
</protein>
<proteinExistence type="inferred from homology"/>
<evidence type="ECO:0000259" key="10">
    <source>
        <dbReference type="PROSITE" id="PS50114"/>
    </source>
</evidence>
<dbReference type="PROSITE" id="PS50114">
    <property type="entry name" value="GATA_ZN_FINGER_2"/>
    <property type="match status" value="1"/>
</dbReference>
<feature type="compositionally biased region" description="Low complexity" evidence="9">
    <location>
        <begin position="143"/>
        <end position="160"/>
    </location>
</feature>
<keyword evidence="5" id="KW-0804">Transcription</keyword>
<evidence type="ECO:0000256" key="4">
    <source>
        <dbReference type="ARBA" id="ARBA00023015"/>
    </source>
</evidence>
<dbReference type="GO" id="GO:0006355">
    <property type="term" value="P:regulation of DNA-templated transcription"/>
    <property type="evidence" value="ECO:0007669"/>
    <property type="project" value="InterPro"/>
</dbReference>
<keyword evidence="1" id="KW-0479">Metal-binding</keyword>
<dbReference type="PANTHER" id="PTHR47172:SF24">
    <property type="entry name" value="GATA ZINC FINGER DOMAIN-CONTAINING PROTEIN 14-RELATED"/>
    <property type="match status" value="1"/>
</dbReference>
<evidence type="ECO:0000256" key="7">
    <source>
        <dbReference type="ARBA" id="ARBA00037539"/>
    </source>
</evidence>
<dbReference type="SMART" id="SM00401">
    <property type="entry name" value="ZnF_GATA"/>
    <property type="match status" value="1"/>
</dbReference>
<feature type="region of interest" description="Disordered" evidence="9">
    <location>
        <begin position="178"/>
        <end position="204"/>
    </location>
</feature>
<reference evidence="11 12" key="1">
    <citation type="journal article" date="2024" name="Nat. Commun.">
        <title>Phylogenomics reveals the evolutionary origins of lichenization in chlorophyte algae.</title>
        <authorList>
            <person name="Puginier C."/>
            <person name="Libourel C."/>
            <person name="Otte J."/>
            <person name="Skaloud P."/>
            <person name="Haon M."/>
            <person name="Grisel S."/>
            <person name="Petersen M."/>
            <person name="Berrin J.G."/>
            <person name="Delaux P.M."/>
            <person name="Dal Grande F."/>
            <person name="Keller J."/>
        </authorList>
    </citation>
    <scope>NUCLEOTIDE SEQUENCE [LARGE SCALE GENOMIC DNA]</scope>
    <source>
        <strain evidence="11 12">SAG 2036</strain>
    </source>
</reference>
<comment type="function">
    <text evidence="7">Transcriptional regulator that specifically binds 5'-GATA-3' or 5'-GAT-3' motifs within gene promoters.</text>
</comment>
<keyword evidence="2 8" id="KW-0863">Zinc-finger</keyword>
<dbReference type="SUPFAM" id="SSF57716">
    <property type="entry name" value="Glucocorticoid receptor-like (DNA-binding domain)"/>
    <property type="match status" value="1"/>
</dbReference>
<dbReference type="InterPro" id="IPR000679">
    <property type="entry name" value="Znf_GATA"/>
</dbReference>
<keyword evidence="12" id="KW-1185">Reference proteome</keyword>
<keyword evidence="4" id="KW-0805">Transcription regulation</keyword>
<organism evidence="11 12">
    <name type="scientific">Symbiochloris irregularis</name>
    <dbReference type="NCBI Taxonomy" id="706552"/>
    <lineage>
        <taxon>Eukaryota</taxon>
        <taxon>Viridiplantae</taxon>
        <taxon>Chlorophyta</taxon>
        <taxon>core chlorophytes</taxon>
        <taxon>Trebouxiophyceae</taxon>
        <taxon>Trebouxiales</taxon>
        <taxon>Trebouxiaceae</taxon>
        <taxon>Symbiochloris</taxon>
    </lineage>
</organism>
<evidence type="ECO:0000256" key="6">
    <source>
        <dbReference type="ARBA" id="ARBA00024019"/>
    </source>
</evidence>